<evidence type="ECO:0000256" key="1">
    <source>
        <dbReference type="SAM" id="MobiDB-lite"/>
    </source>
</evidence>
<comment type="caution">
    <text evidence="3">The sequence shown here is derived from an EMBL/GenBank/DDBJ whole genome shotgun (WGS) entry which is preliminary data.</text>
</comment>
<evidence type="ECO:0000313" key="3">
    <source>
        <dbReference type="EMBL" id="KAJ7740397.1"/>
    </source>
</evidence>
<keyword evidence="2" id="KW-1133">Transmembrane helix</keyword>
<gene>
    <name evidence="3" type="ORF">B0H16DRAFT_1729095</name>
</gene>
<dbReference type="AlphaFoldDB" id="A0AAD7IDM7"/>
<dbReference type="Proteomes" id="UP001215598">
    <property type="component" value="Unassembled WGS sequence"/>
</dbReference>
<keyword evidence="4" id="KW-1185">Reference proteome</keyword>
<keyword evidence="2" id="KW-0812">Transmembrane</keyword>
<proteinExistence type="predicted"/>
<dbReference type="EMBL" id="JARKIB010000103">
    <property type="protein sequence ID" value="KAJ7740397.1"/>
    <property type="molecule type" value="Genomic_DNA"/>
</dbReference>
<keyword evidence="2" id="KW-0472">Membrane</keyword>
<accession>A0AAD7IDM7</accession>
<organism evidence="3 4">
    <name type="scientific">Mycena metata</name>
    <dbReference type="NCBI Taxonomy" id="1033252"/>
    <lineage>
        <taxon>Eukaryota</taxon>
        <taxon>Fungi</taxon>
        <taxon>Dikarya</taxon>
        <taxon>Basidiomycota</taxon>
        <taxon>Agaricomycotina</taxon>
        <taxon>Agaricomycetes</taxon>
        <taxon>Agaricomycetidae</taxon>
        <taxon>Agaricales</taxon>
        <taxon>Marasmiineae</taxon>
        <taxon>Mycenaceae</taxon>
        <taxon>Mycena</taxon>
    </lineage>
</organism>
<evidence type="ECO:0000313" key="4">
    <source>
        <dbReference type="Proteomes" id="UP001215598"/>
    </source>
</evidence>
<feature type="transmembrane region" description="Helical" evidence="2">
    <location>
        <begin position="49"/>
        <end position="67"/>
    </location>
</feature>
<feature type="region of interest" description="Disordered" evidence="1">
    <location>
        <begin position="88"/>
        <end position="109"/>
    </location>
</feature>
<sequence>MGRKAAGTYYMVCAMILESGGLCCVFGIPIVCVGFKLDIAIDGLSTGAVFAQIVCIAPTLIAVRVGLGCSVEDMNSFVVQPRAAQPPLAANAEAHTHESSPDNPILYLQ</sequence>
<reference evidence="3" key="1">
    <citation type="submission" date="2023-03" db="EMBL/GenBank/DDBJ databases">
        <title>Massive genome expansion in bonnet fungi (Mycena s.s.) driven by repeated elements and novel gene families across ecological guilds.</title>
        <authorList>
            <consortium name="Lawrence Berkeley National Laboratory"/>
            <person name="Harder C.B."/>
            <person name="Miyauchi S."/>
            <person name="Viragh M."/>
            <person name="Kuo A."/>
            <person name="Thoen E."/>
            <person name="Andreopoulos B."/>
            <person name="Lu D."/>
            <person name="Skrede I."/>
            <person name="Drula E."/>
            <person name="Henrissat B."/>
            <person name="Morin E."/>
            <person name="Kohler A."/>
            <person name="Barry K."/>
            <person name="LaButti K."/>
            <person name="Morin E."/>
            <person name="Salamov A."/>
            <person name="Lipzen A."/>
            <person name="Mereny Z."/>
            <person name="Hegedus B."/>
            <person name="Baldrian P."/>
            <person name="Stursova M."/>
            <person name="Weitz H."/>
            <person name="Taylor A."/>
            <person name="Grigoriev I.V."/>
            <person name="Nagy L.G."/>
            <person name="Martin F."/>
            <person name="Kauserud H."/>
        </authorList>
    </citation>
    <scope>NUCLEOTIDE SEQUENCE</scope>
    <source>
        <strain evidence="3">CBHHK182m</strain>
    </source>
</reference>
<name>A0AAD7IDM7_9AGAR</name>
<feature type="transmembrane region" description="Helical" evidence="2">
    <location>
        <begin position="12"/>
        <end position="37"/>
    </location>
</feature>
<evidence type="ECO:0000256" key="2">
    <source>
        <dbReference type="SAM" id="Phobius"/>
    </source>
</evidence>
<protein>
    <submittedName>
        <fullName evidence="3">Uncharacterized protein</fullName>
    </submittedName>
</protein>